<dbReference type="EMBL" id="CP165718">
    <property type="protein sequence ID" value="XDV09530.1"/>
    <property type="molecule type" value="Genomic_DNA"/>
</dbReference>
<accession>A0AB39X9A5</accession>
<protein>
    <submittedName>
        <fullName evidence="1">Uncharacterized protein</fullName>
    </submittedName>
</protein>
<sequence>MQFETWSTLFEQGTIFLVDLSWGTKTWTLEKADGTKYEIKGNDKLENVDLIARVFHLESEMLYEISFGIVNAYRCLDEHGLTDVWSSNPPKVNTFKIKGHGWHKESPLSFFMGNDNEWSYLLVTGDECLEVICRGEPKIRVVEKIERI</sequence>
<name>A0AB39X9A5_9GAMM</name>
<proteinExistence type="predicted"/>
<gene>
    <name evidence="1" type="ORF">AB8S08_12360</name>
</gene>
<reference evidence="1" key="1">
    <citation type="submission" date="2024-07" db="EMBL/GenBank/DDBJ databases">
        <title>Whole genome sequence of bacterial strains from algal surface.</title>
        <authorList>
            <person name="Kumar P."/>
        </authorList>
    </citation>
    <scope>NUCLEOTIDE SEQUENCE</scope>
    <source>
        <strain evidence="1">PP-1MA</strain>
    </source>
</reference>
<dbReference type="AlphaFoldDB" id="A0AB39X9A5"/>
<evidence type="ECO:0000313" key="1">
    <source>
        <dbReference type="EMBL" id="XDV09530.1"/>
    </source>
</evidence>
<organism evidence="1">
    <name type="scientific">Pseudidiomarina sp. PP-1MA</name>
    <dbReference type="NCBI Taxonomy" id="3237706"/>
    <lineage>
        <taxon>Bacteria</taxon>
        <taxon>Pseudomonadati</taxon>
        <taxon>Pseudomonadota</taxon>
        <taxon>Gammaproteobacteria</taxon>
        <taxon>Alteromonadales</taxon>
        <taxon>Idiomarinaceae</taxon>
        <taxon>Pseudidiomarina</taxon>
    </lineage>
</organism>
<dbReference type="RefSeq" id="WP_369742929.1">
    <property type="nucleotide sequence ID" value="NZ_CP165718.1"/>
</dbReference>